<dbReference type="AlphaFoldDB" id="A0AA35XVU5"/>
<dbReference type="PANTHER" id="PTHR38342">
    <property type="entry name" value="SLR5037 PROTEIN"/>
    <property type="match status" value="1"/>
</dbReference>
<protein>
    <submittedName>
        <fullName evidence="2">Lipoprotein</fullName>
    </submittedName>
</protein>
<evidence type="ECO:0000313" key="3">
    <source>
        <dbReference type="Proteomes" id="UP001158598"/>
    </source>
</evidence>
<dbReference type="PANTHER" id="PTHR38342:SF1">
    <property type="entry name" value="SLR5037 PROTEIN"/>
    <property type="match status" value="1"/>
</dbReference>
<accession>A0AA35XVU5</accession>
<dbReference type="InterPro" id="IPR035923">
    <property type="entry name" value="TT1751-like_sf"/>
</dbReference>
<keyword evidence="2" id="KW-0449">Lipoprotein</keyword>
<reference evidence="2" key="1">
    <citation type="submission" date="2023-03" db="EMBL/GenBank/DDBJ databases">
        <authorList>
            <person name="Pearce D."/>
        </authorList>
    </citation>
    <scope>NUCLEOTIDE SEQUENCE</scope>
    <source>
        <strain evidence="2">Mc</strain>
    </source>
</reference>
<evidence type="ECO:0000259" key="1">
    <source>
        <dbReference type="Pfam" id="PF03625"/>
    </source>
</evidence>
<dbReference type="CDD" id="cd14797">
    <property type="entry name" value="DUF302"/>
    <property type="match status" value="1"/>
</dbReference>
<name>A0AA35XVU5_METCP</name>
<organism evidence="2 3">
    <name type="scientific">Methylococcus capsulatus</name>
    <dbReference type="NCBI Taxonomy" id="414"/>
    <lineage>
        <taxon>Bacteria</taxon>
        <taxon>Pseudomonadati</taxon>
        <taxon>Pseudomonadota</taxon>
        <taxon>Gammaproteobacteria</taxon>
        <taxon>Methylococcales</taxon>
        <taxon>Methylococcaceae</taxon>
        <taxon>Methylococcus</taxon>
    </lineage>
</organism>
<evidence type="ECO:0000313" key="2">
    <source>
        <dbReference type="EMBL" id="CAI8860278.1"/>
    </source>
</evidence>
<dbReference type="SUPFAM" id="SSF103247">
    <property type="entry name" value="TT1751-like"/>
    <property type="match status" value="1"/>
</dbReference>
<gene>
    <name evidence="2" type="ORF">MCNOR_2667</name>
</gene>
<dbReference type="Proteomes" id="UP001158598">
    <property type="component" value="Chromosome"/>
</dbReference>
<dbReference type="InterPro" id="IPR005180">
    <property type="entry name" value="DUF302"/>
</dbReference>
<feature type="domain" description="DUF302" evidence="1">
    <location>
        <begin position="99"/>
        <end position="148"/>
    </location>
</feature>
<proteinExistence type="predicted"/>
<dbReference type="Pfam" id="PF03625">
    <property type="entry name" value="DUF302"/>
    <property type="match status" value="1"/>
</dbReference>
<sequence>MRLPLPPASTHPVILGEGYFTAQILTMIEKPMRHLPLLAVAVLSACASKPADWRADYYEVETAKPYADVMAELELAITEQNFRITGHNKIGSVIRQRDQIDFPDYDTLQFCNLTLARQMLEIEPAAVAWMPCNVAVRFEGGRTRITAHLLPETTRNPPLDDFARGMNEKLKKIVDFAAEN</sequence>
<dbReference type="EMBL" id="OX458332">
    <property type="protein sequence ID" value="CAI8860278.1"/>
    <property type="molecule type" value="Genomic_DNA"/>
</dbReference>
<dbReference type="Gene3D" id="3.30.310.70">
    <property type="entry name" value="TT1751-like domain"/>
    <property type="match status" value="1"/>
</dbReference>